<evidence type="ECO:0000256" key="1">
    <source>
        <dbReference type="SAM" id="Coils"/>
    </source>
</evidence>
<dbReference type="GO" id="GO:0015562">
    <property type="term" value="F:efflux transmembrane transporter activity"/>
    <property type="evidence" value="ECO:0007669"/>
    <property type="project" value="TreeGrafter"/>
</dbReference>
<protein>
    <submittedName>
        <fullName evidence="2">Efflux transporter, RND family, MFP subunit</fullName>
    </submittedName>
</protein>
<name>A0A1W1D499_9ZZZZ</name>
<dbReference type="PANTHER" id="PTHR30469">
    <property type="entry name" value="MULTIDRUG RESISTANCE PROTEIN MDTA"/>
    <property type="match status" value="1"/>
</dbReference>
<keyword evidence="1" id="KW-0175">Coiled coil</keyword>
<gene>
    <name evidence="2" type="ORF">MNB_SM-3-976</name>
</gene>
<sequence length="278" mass="31867">MHLNVFENSSVKKGDIIATVVNPLRKKKLHYLQNKLDLERQELTEYKKKLKTSQKKHEMGISSKNNYLAEKIAYIQFKELYDTTLNEYNTLLLEQKNATIKASQDGVLTNLIAENSYINYGTKIATLIDNDNFVKLFIESSYVNKIKRGMVVHLQSNYQNSDAIIINILPQSSNNLIEAIAKPNKKLPLDLHLTAQIELKQLHGLFIPKEAIVLVNNHPAIYLIDDKNIAHIFFIDIQKDMIDNALITNTLPENAKIALKNAYMLHDNLRVEVRNDAK</sequence>
<reference evidence="2" key="1">
    <citation type="submission" date="2016-10" db="EMBL/GenBank/DDBJ databases">
        <authorList>
            <person name="de Groot N.N."/>
        </authorList>
    </citation>
    <scope>NUCLEOTIDE SEQUENCE</scope>
</reference>
<dbReference type="PANTHER" id="PTHR30469:SF15">
    <property type="entry name" value="HLYD FAMILY OF SECRETION PROTEINS"/>
    <property type="match status" value="1"/>
</dbReference>
<evidence type="ECO:0000313" key="2">
    <source>
        <dbReference type="EMBL" id="SFV75424.1"/>
    </source>
</evidence>
<organism evidence="2">
    <name type="scientific">hydrothermal vent metagenome</name>
    <dbReference type="NCBI Taxonomy" id="652676"/>
    <lineage>
        <taxon>unclassified sequences</taxon>
        <taxon>metagenomes</taxon>
        <taxon>ecological metagenomes</taxon>
    </lineage>
</organism>
<accession>A0A1W1D499</accession>
<feature type="coiled-coil region" evidence="1">
    <location>
        <begin position="29"/>
        <end position="56"/>
    </location>
</feature>
<dbReference type="EMBL" id="FPHP01000034">
    <property type="protein sequence ID" value="SFV75424.1"/>
    <property type="molecule type" value="Genomic_DNA"/>
</dbReference>
<dbReference type="GO" id="GO:1990281">
    <property type="term" value="C:efflux pump complex"/>
    <property type="evidence" value="ECO:0007669"/>
    <property type="project" value="TreeGrafter"/>
</dbReference>
<proteinExistence type="predicted"/>
<dbReference type="AlphaFoldDB" id="A0A1W1D499"/>